<evidence type="ECO:0000313" key="1">
    <source>
        <dbReference type="EMBL" id="EFH51067.1"/>
    </source>
</evidence>
<accession>D7M1S6</accession>
<dbReference type="Gramene" id="Al_scaffold_0006_3529">
    <property type="protein sequence ID" value="Al_scaffold_0006_3529"/>
    <property type="gene ID" value="Al_scaffold_0006_3529"/>
</dbReference>
<proteinExistence type="predicted"/>
<dbReference type="PANTHER" id="PTHR16263">
    <property type="entry name" value="TETRATRICOPEPTIDE REPEAT PROTEIN 38"/>
    <property type="match status" value="1"/>
</dbReference>
<dbReference type="InterPro" id="IPR033891">
    <property type="entry name" value="TTC38"/>
</dbReference>
<dbReference type="eggNOG" id="KOG2610">
    <property type="taxonomic scope" value="Eukaryota"/>
</dbReference>
<feature type="non-terminal residue" evidence="1">
    <location>
        <position position="76"/>
    </location>
</feature>
<organism evidence="2">
    <name type="scientific">Arabidopsis lyrata subsp. lyrata</name>
    <name type="common">Lyre-leaved rock-cress</name>
    <dbReference type="NCBI Taxonomy" id="81972"/>
    <lineage>
        <taxon>Eukaryota</taxon>
        <taxon>Viridiplantae</taxon>
        <taxon>Streptophyta</taxon>
        <taxon>Embryophyta</taxon>
        <taxon>Tracheophyta</taxon>
        <taxon>Spermatophyta</taxon>
        <taxon>Magnoliopsida</taxon>
        <taxon>eudicotyledons</taxon>
        <taxon>Gunneridae</taxon>
        <taxon>Pentapetalae</taxon>
        <taxon>rosids</taxon>
        <taxon>malvids</taxon>
        <taxon>Brassicales</taxon>
        <taxon>Brassicaceae</taxon>
        <taxon>Camelineae</taxon>
        <taxon>Arabidopsis</taxon>
    </lineage>
</organism>
<dbReference type="PANTHER" id="PTHR16263:SF11">
    <property type="entry name" value="TETRATRICOPEPTIDE REPEAT PROTEIN 38"/>
    <property type="match status" value="1"/>
</dbReference>
<gene>
    <name evidence="1" type="ORF">ARALYDRAFT_663464</name>
</gene>
<dbReference type="EMBL" id="GL348718">
    <property type="protein sequence ID" value="EFH51067.1"/>
    <property type="molecule type" value="Genomic_DNA"/>
</dbReference>
<sequence length="76" mass="8916">MEEAAVASKKGYEINKEDAWAHHCLCHVLQHECRFKEAVEFMEALAKSWPSCSSFIRYSLKFFLRVPSRANRVRIQ</sequence>
<reference evidence="2" key="1">
    <citation type="journal article" date="2011" name="Nat. Genet.">
        <title>The Arabidopsis lyrata genome sequence and the basis of rapid genome size change.</title>
        <authorList>
            <person name="Hu T.T."/>
            <person name="Pattyn P."/>
            <person name="Bakker E.G."/>
            <person name="Cao J."/>
            <person name="Cheng J.-F."/>
            <person name="Clark R.M."/>
            <person name="Fahlgren N."/>
            <person name="Fawcett J.A."/>
            <person name="Grimwood J."/>
            <person name="Gundlach H."/>
            <person name="Haberer G."/>
            <person name="Hollister J.D."/>
            <person name="Ossowski S."/>
            <person name="Ottilar R.P."/>
            <person name="Salamov A.A."/>
            <person name="Schneeberger K."/>
            <person name="Spannagl M."/>
            <person name="Wang X."/>
            <person name="Yang L."/>
            <person name="Nasrallah M.E."/>
            <person name="Bergelson J."/>
            <person name="Carrington J.C."/>
            <person name="Gaut B.S."/>
            <person name="Schmutz J."/>
            <person name="Mayer K.F.X."/>
            <person name="Van de Peer Y."/>
            <person name="Grigoriev I.V."/>
            <person name="Nordborg M."/>
            <person name="Weigel D."/>
            <person name="Guo Y.-L."/>
        </authorList>
    </citation>
    <scope>NUCLEOTIDE SEQUENCE [LARGE SCALE GENOMIC DNA]</scope>
    <source>
        <strain evidence="2">cv. MN47</strain>
    </source>
</reference>
<dbReference type="AlphaFoldDB" id="D7M1S6"/>
<dbReference type="HOGENOM" id="CLU_2661719_0_0_1"/>
<dbReference type="Proteomes" id="UP000008694">
    <property type="component" value="Unassembled WGS sequence"/>
</dbReference>
<dbReference type="SUPFAM" id="SSF48452">
    <property type="entry name" value="TPR-like"/>
    <property type="match status" value="1"/>
</dbReference>
<protein>
    <submittedName>
        <fullName evidence="1">Predicted protein</fullName>
    </submittedName>
</protein>
<evidence type="ECO:0000313" key="2">
    <source>
        <dbReference type="Proteomes" id="UP000008694"/>
    </source>
</evidence>
<name>D7M1S6_ARALL</name>
<keyword evidence="2" id="KW-1185">Reference proteome</keyword>
<dbReference type="InterPro" id="IPR011990">
    <property type="entry name" value="TPR-like_helical_dom_sf"/>
</dbReference>